<name>A0A8J8P2C3_HALGN</name>
<keyword evidence="2" id="KW-1185">Reference proteome</keyword>
<evidence type="ECO:0000313" key="2">
    <source>
        <dbReference type="Proteomes" id="UP000785679"/>
    </source>
</evidence>
<reference evidence="1" key="1">
    <citation type="submission" date="2019-06" db="EMBL/GenBank/DDBJ databases">
        <authorList>
            <person name="Zheng W."/>
        </authorList>
    </citation>
    <scope>NUCLEOTIDE SEQUENCE</scope>
    <source>
        <strain evidence="1">QDHG01</strain>
    </source>
</reference>
<dbReference type="EMBL" id="RRYP01001266">
    <property type="protein sequence ID" value="TNV86161.1"/>
    <property type="molecule type" value="Genomic_DNA"/>
</dbReference>
<dbReference type="AlphaFoldDB" id="A0A8J8P2C3"/>
<dbReference type="Proteomes" id="UP000785679">
    <property type="component" value="Unassembled WGS sequence"/>
</dbReference>
<sequence>MDLGLVPRPPEASKGERGNHGFLVTLDGAALELDLQWQTHFVVTIQGIVDGGELHGEVGEADLPLWRVRGISIRGVGCKEGALFYGLMLSSATPADEGLVPRRDLLRGQVGLKNIGWGWFFLVSFWRALWICIEVLTRGTSCLLIGLT</sequence>
<evidence type="ECO:0000313" key="1">
    <source>
        <dbReference type="EMBL" id="TNV86161.1"/>
    </source>
</evidence>
<protein>
    <submittedName>
        <fullName evidence="1">Uncharacterized protein</fullName>
    </submittedName>
</protein>
<accession>A0A8J8P2C3</accession>
<proteinExistence type="predicted"/>
<gene>
    <name evidence="1" type="ORF">FGO68_gene1312</name>
</gene>
<organism evidence="1 2">
    <name type="scientific">Halteria grandinella</name>
    <dbReference type="NCBI Taxonomy" id="5974"/>
    <lineage>
        <taxon>Eukaryota</taxon>
        <taxon>Sar</taxon>
        <taxon>Alveolata</taxon>
        <taxon>Ciliophora</taxon>
        <taxon>Intramacronucleata</taxon>
        <taxon>Spirotrichea</taxon>
        <taxon>Stichotrichia</taxon>
        <taxon>Sporadotrichida</taxon>
        <taxon>Halteriidae</taxon>
        <taxon>Halteria</taxon>
    </lineage>
</organism>
<comment type="caution">
    <text evidence="1">The sequence shown here is derived from an EMBL/GenBank/DDBJ whole genome shotgun (WGS) entry which is preliminary data.</text>
</comment>